<protein>
    <recommendedName>
        <fullName evidence="6">Protein CHUP1</fullName>
    </recommendedName>
</protein>
<proteinExistence type="predicted"/>
<dbReference type="PANTHER" id="PTHR31342">
    <property type="entry name" value="PROTEIN CHUP1, CHLOROPLASTIC"/>
    <property type="match status" value="1"/>
</dbReference>
<dbReference type="GO" id="GO:0072699">
    <property type="term" value="P:protein localization to cortical microtubule cytoskeleton"/>
    <property type="evidence" value="ECO:0007669"/>
    <property type="project" value="TreeGrafter"/>
</dbReference>
<gene>
    <name evidence="4" type="ORF">L484_007588</name>
</gene>
<dbReference type="InterPro" id="IPR040265">
    <property type="entry name" value="CHUP1/IPGA1-like"/>
</dbReference>
<feature type="compositionally biased region" description="Pro residues" evidence="3">
    <location>
        <begin position="116"/>
        <end position="126"/>
    </location>
</feature>
<organism evidence="4 5">
    <name type="scientific">Morus notabilis</name>
    <dbReference type="NCBI Taxonomy" id="981085"/>
    <lineage>
        <taxon>Eukaryota</taxon>
        <taxon>Viridiplantae</taxon>
        <taxon>Streptophyta</taxon>
        <taxon>Embryophyta</taxon>
        <taxon>Tracheophyta</taxon>
        <taxon>Spermatophyta</taxon>
        <taxon>Magnoliopsida</taxon>
        <taxon>eudicotyledons</taxon>
        <taxon>Gunneridae</taxon>
        <taxon>Pentapetalae</taxon>
        <taxon>rosids</taxon>
        <taxon>fabids</taxon>
        <taxon>Rosales</taxon>
        <taxon>Moraceae</taxon>
        <taxon>Moreae</taxon>
        <taxon>Morus</taxon>
    </lineage>
</organism>
<sequence>MLREDDEFEINLLRRQLEASLVSNISLAKENEELRQEVARLKAQVSTLRAHNHERKSMLWKKLQNSMDGSNNIDVLQQKPSFLVNLSSGQSQAVEKLHQKPDFLESEATKEKPQKAPNPPPSPPSSTSPVFLKEVKEHKVSSPPSQAPPPPPPPLPSKALVGSKAVRRVPEVMELYRSLTRRDANMENKSSPAKAPALALTRNMIGEIENRSTYISAVRTEVETQAEFINFLIREVESAAHKKISDVEAFVNWLDEQLASLVDERAVLKHFPQWPEQKADTLREAACNYRDLRNLKTEVLSFEDNPKEPLSQAVRRMQELQDRRAYGISNHCRLERSVNNIERTRESTSKRYRDFKIPWDWMLDTGLVGEMKLSSLKLAKEYMKRITKELRSNNDCTREENNPLLQGVRFAYRIHQFAGGFDAETIQVFQELKRIGLRVIRQ</sequence>
<evidence type="ECO:0008006" key="6">
    <source>
        <dbReference type="Google" id="ProtNLM"/>
    </source>
</evidence>
<dbReference type="PANTHER" id="PTHR31342:SF48">
    <property type="entry name" value="CHUP1-LIKE PROTEIN"/>
    <property type="match status" value="1"/>
</dbReference>
<evidence type="ECO:0000256" key="1">
    <source>
        <dbReference type="ARBA" id="ARBA00023054"/>
    </source>
</evidence>
<evidence type="ECO:0000313" key="5">
    <source>
        <dbReference type="Proteomes" id="UP000030645"/>
    </source>
</evidence>
<dbReference type="GO" id="GO:0055028">
    <property type="term" value="C:cortical microtubule"/>
    <property type="evidence" value="ECO:0007669"/>
    <property type="project" value="TreeGrafter"/>
</dbReference>
<evidence type="ECO:0000256" key="3">
    <source>
        <dbReference type="SAM" id="MobiDB-lite"/>
    </source>
</evidence>
<feature type="region of interest" description="Disordered" evidence="3">
    <location>
        <begin position="106"/>
        <end position="163"/>
    </location>
</feature>
<evidence type="ECO:0000256" key="2">
    <source>
        <dbReference type="SAM" id="Coils"/>
    </source>
</evidence>
<dbReference type="Proteomes" id="UP000030645">
    <property type="component" value="Unassembled WGS sequence"/>
</dbReference>
<evidence type="ECO:0000313" key="4">
    <source>
        <dbReference type="EMBL" id="EXB94094.1"/>
    </source>
</evidence>
<reference evidence="5" key="1">
    <citation type="submission" date="2013-01" db="EMBL/GenBank/DDBJ databases">
        <title>Draft Genome Sequence of a Mulberry Tree, Morus notabilis C.K. Schneid.</title>
        <authorList>
            <person name="He N."/>
            <person name="Zhao S."/>
        </authorList>
    </citation>
    <scope>NUCLEOTIDE SEQUENCE</scope>
</reference>
<keyword evidence="1 2" id="KW-0175">Coiled coil</keyword>
<dbReference type="AlphaFoldDB" id="W9S8B4"/>
<name>W9S8B4_9ROSA</name>
<accession>W9S8B4</accession>
<feature type="coiled-coil region" evidence="2">
    <location>
        <begin position="24"/>
        <end position="51"/>
    </location>
</feature>
<keyword evidence="5" id="KW-1185">Reference proteome</keyword>
<dbReference type="EMBL" id="KE345123">
    <property type="protein sequence ID" value="EXB94094.1"/>
    <property type="molecule type" value="Genomic_DNA"/>
</dbReference>
<feature type="compositionally biased region" description="Pro residues" evidence="3">
    <location>
        <begin position="145"/>
        <end position="156"/>
    </location>
</feature>
<dbReference type="eggNOG" id="ENOG502QQ13">
    <property type="taxonomic scope" value="Eukaryota"/>
</dbReference>